<reference evidence="2" key="1">
    <citation type="submission" date="2018-07" db="EMBL/GenBank/DDBJ databases">
        <title>Streptacidiphilus bronchialis DSM 106435 chromosome.</title>
        <authorList>
            <person name="Batra D."/>
            <person name="Gulvik C.A."/>
        </authorList>
    </citation>
    <scope>NUCLEOTIDE SEQUENCE [LARGE SCALE GENOMIC DNA]</scope>
    <source>
        <strain evidence="2">DSM 106435</strain>
    </source>
</reference>
<proteinExistence type="predicted"/>
<dbReference type="OrthoDB" id="1093631at2"/>
<name>A0A345SVC5_9ACTN</name>
<organism evidence="1 2">
    <name type="scientific">Peterkaempfera bronchialis</name>
    <dbReference type="NCBI Taxonomy" id="2126346"/>
    <lineage>
        <taxon>Bacteria</taxon>
        <taxon>Bacillati</taxon>
        <taxon>Actinomycetota</taxon>
        <taxon>Actinomycetes</taxon>
        <taxon>Kitasatosporales</taxon>
        <taxon>Streptomycetaceae</taxon>
        <taxon>Peterkaempfera</taxon>
    </lineage>
</organism>
<protein>
    <submittedName>
        <fullName evidence="1">Uncharacterized protein</fullName>
    </submittedName>
</protein>
<gene>
    <name evidence="1" type="ORF">C7M71_009745</name>
</gene>
<sequence>MRSAFEDWLRAHGWKILATSCIHSCADIEAWHPDGARLLVEVQADTGADTLGPDLDTAYGRLLRRMDDVPSSRYAMVVPEGAVAAARQVTWRVRQLLRTDLYAVDRAGAVRRIEG</sequence>
<evidence type="ECO:0000313" key="2">
    <source>
        <dbReference type="Proteomes" id="UP000249340"/>
    </source>
</evidence>
<accession>A0A345SVC5</accession>
<evidence type="ECO:0000313" key="1">
    <source>
        <dbReference type="EMBL" id="AXI77680.1"/>
    </source>
</evidence>
<dbReference type="KEGG" id="stri:C7M71_009745"/>
<keyword evidence="2" id="KW-1185">Reference proteome</keyword>
<dbReference type="AlphaFoldDB" id="A0A345SVC5"/>
<dbReference type="EMBL" id="CP031264">
    <property type="protein sequence ID" value="AXI77680.1"/>
    <property type="molecule type" value="Genomic_DNA"/>
</dbReference>
<dbReference type="Proteomes" id="UP000249340">
    <property type="component" value="Chromosome"/>
</dbReference>